<accession>A0A813PI81</accession>
<dbReference type="PROSITE" id="PS00022">
    <property type="entry name" value="EGF_1"/>
    <property type="match status" value="3"/>
</dbReference>
<feature type="domain" description="EGF-like" evidence="8">
    <location>
        <begin position="169"/>
        <end position="204"/>
    </location>
</feature>
<dbReference type="PROSITE" id="PS01186">
    <property type="entry name" value="EGF_2"/>
    <property type="match status" value="1"/>
</dbReference>
<dbReference type="InterPro" id="IPR051022">
    <property type="entry name" value="Notch_Cell-Fate_Det"/>
</dbReference>
<feature type="disulfide bond" evidence="6">
    <location>
        <begin position="194"/>
        <end position="203"/>
    </location>
</feature>
<name>A0A813PI81_ADIRI</name>
<sequence length="229" mass="26336">MLKQKLLVLFLFLFLVNGQLSYARLHANKHQENDDDEIYRLLKRFFSSQSGIGSTQKPSNVLNSLVYPESTAKAHVSSQRSTNSPSSSTCLSHACEHGGICIPRGQYAYDCKCIGPWRGIYCGIPDACYRSPCQNGGTCLNMHDDYWCKCTDQYYGINCQLKYSSSIYSEDRCRPYICNTGRCISLQTTYYCQCPDDRYGEHCEKQFYKRTIDSYQSYRSLFKKNARND</sequence>
<protein>
    <recommendedName>
        <fullName evidence="8">EGF-like domain-containing protein</fullName>
    </recommendedName>
</protein>
<dbReference type="EMBL" id="CAJNOJ010000005">
    <property type="protein sequence ID" value="CAF0751529.1"/>
    <property type="molecule type" value="Genomic_DNA"/>
</dbReference>
<feature type="chain" id="PRO_5032902361" description="EGF-like domain-containing protein" evidence="7">
    <location>
        <begin position="19"/>
        <end position="229"/>
    </location>
</feature>
<dbReference type="InterPro" id="IPR000152">
    <property type="entry name" value="EGF-type_Asp/Asn_hydroxyl_site"/>
</dbReference>
<dbReference type="InterPro" id="IPR000742">
    <property type="entry name" value="EGF"/>
</dbReference>
<dbReference type="AlphaFoldDB" id="A0A813PI81"/>
<feature type="signal peptide" evidence="7">
    <location>
        <begin position="1"/>
        <end position="18"/>
    </location>
</feature>
<dbReference type="OrthoDB" id="5953235at2759"/>
<dbReference type="SMART" id="SM00179">
    <property type="entry name" value="EGF_CA"/>
    <property type="match status" value="2"/>
</dbReference>
<comment type="caution">
    <text evidence="9">The sequence shown here is derived from an EMBL/GenBank/DDBJ whole genome shotgun (WGS) entry which is preliminary data.</text>
</comment>
<evidence type="ECO:0000256" key="2">
    <source>
        <dbReference type="ARBA" id="ARBA00022729"/>
    </source>
</evidence>
<dbReference type="SUPFAM" id="SSF57196">
    <property type="entry name" value="EGF/Laminin"/>
    <property type="match status" value="3"/>
</dbReference>
<feature type="disulfide bond" evidence="6">
    <location>
        <begin position="113"/>
        <end position="122"/>
    </location>
</feature>
<keyword evidence="5" id="KW-0325">Glycoprotein</keyword>
<evidence type="ECO:0000256" key="4">
    <source>
        <dbReference type="ARBA" id="ARBA00023157"/>
    </source>
</evidence>
<evidence type="ECO:0000259" key="8">
    <source>
        <dbReference type="PROSITE" id="PS50026"/>
    </source>
</evidence>
<evidence type="ECO:0000256" key="5">
    <source>
        <dbReference type="ARBA" id="ARBA00023180"/>
    </source>
</evidence>
<evidence type="ECO:0000256" key="1">
    <source>
        <dbReference type="ARBA" id="ARBA00022536"/>
    </source>
</evidence>
<dbReference type="Gene3D" id="2.10.25.10">
    <property type="entry name" value="Laminin"/>
    <property type="match status" value="3"/>
</dbReference>
<dbReference type="PROSITE" id="PS00010">
    <property type="entry name" value="ASX_HYDROXYL"/>
    <property type="match status" value="1"/>
</dbReference>
<feature type="domain" description="EGF-like" evidence="8">
    <location>
        <begin position="124"/>
        <end position="160"/>
    </location>
</feature>
<evidence type="ECO:0000313" key="9">
    <source>
        <dbReference type="EMBL" id="CAF0751529.1"/>
    </source>
</evidence>
<organism evidence="9 10">
    <name type="scientific">Adineta ricciae</name>
    <name type="common">Rotifer</name>
    <dbReference type="NCBI Taxonomy" id="249248"/>
    <lineage>
        <taxon>Eukaryota</taxon>
        <taxon>Metazoa</taxon>
        <taxon>Spiralia</taxon>
        <taxon>Gnathifera</taxon>
        <taxon>Rotifera</taxon>
        <taxon>Eurotatoria</taxon>
        <taxon>Bdelloidea</taxon>
        <taxon>Adinetida</taxon>
        <taxon>Adinetidae</taxon>
        <taxon>Adineta</taxon>
    </lineage>
</organism>
<dbReference type="GO" id="GO:0005509">
    <property type="term" value="F:calcium ion binding"/>
    <property type="evidence" value="ECO:0007669"/>
    <property type="project" value="InterPro"/>
</dbReference>
<evidence type="ECO:0000256" key="7">
    <source>
        <dbReference type="SAM" id="SignalP"/>
    </source>
</evidence>
<keyword evidence="4 6" id="KW-1015">Disulfide bond</keyword>
<feature type="domain" description="EGF-like" evidence="8">
    <location>
        <begin position="86"/>
        <end position="123"/>
    </location>
</feature>
<dbReference type="Proteomes" id="UP000663852">
    <property type="component" value="Unassembled WGS sequence"/>
</dbReference>
<feature type="disulfide bond" evidence="6">
    <location>
        <begin position="150"/>
        <end position="159"/>
    </location>
</feature>
<dbReference type="Pfam" id="PF00008">
    <property type="entry name" value="EGF"/>
    <property type="match status" value="1"/>
</dbReference>
<proteinExistence type="predicted"/>
<dbReference type="CDD" id="cd00054">
    <property type="entry name" value="EGF_CA"/>
    <property type="match status" value="1"/>
</dbReference>
<dbReference type="PANTHER" id="PTHR24049">
    <property type="entry name" value="CRUMBS FAMILY MEMBER"/>
    <property type="match status" value="1"/>
</dbReference>
<keyword evidence="2 7" id="KW-0732">Signal</keyword>
<dbReference type="SMART" id="SM00181">
    <property type="entry name" value="EGF"/>
    <property type="match status" value="3"/>
</dbReference>
<reference evidence="9" key="1">
    <citation type="submission" date="2021-02" db="EMBL/GenBank/DDBJ databases">
        <authorList>
            <person name="Nowell W R."/>
        </authorList>
    </citation>
    <scope>NUCLEOTIDE SEQUENCE</scope>
</reference>
<feature type="disulfide bond" evidence="6">
    <location>
        <begin position="173"/>
        <end position="183"/>
    </location>
</feature>
<evidence type="ECO:0000313" key="10">
    <source>
        <dbReference type="Proteomes" id="UP000663852"/>
    </source>
</evidence>
<evidence type="ECO:0000256" key="6">
    <source>
        <dbReference type="PROSITE-ProRule" id="PRU00076"/>
    </source>
</evidence>
<dbReference type="PROSITE" id="PS50026">
    <property type="entry name" value="EGF_3"/>
    <property type="match status" value="3"/>
</dbReference>
<dbReference type="InterPro" id="IPR001881">
    <property type="entry name" value="EGF-like_Ca-bd_dom"/>
</dbReference>
<evidence type="ECO:0000256" key="3">
    <source>
        <dbReference type="ARBA" id="ARBA00022737"/>
    </source>
</evidence>
<keyword evidence="1 6" id="KW-0245">EGF-like domain</keyword>
<dbReference type="FunFam" id="2.10.25.10:FF:000255">
    <property type="entry name" value="Sushi, nidogen and EGF-like domains 1"/>
    <property type="match status" value="1"/>
</dbReference>
<gene>
    <name evidence="9" type="ORF">EDS130_LOCUS2312</name>
</gene>
<comment type="caution">
    <text evidence="6">Lacks conserved residue(s) required for the propagation of feature annotation.</text>
</comment>
<keyword evidence="3" id="KW-0677">Repeat</keyword>